<dbReference type="InterPro" id="IPR000742">
    <property type="entry name" value="EGF"/>
</dbReference>
<protein>
    <recommendedName>
        <fullName evidence="10">EGF-like domain-containing protein</fullName>
    </recommendedName>
</protein>
<dbReference type="GO" id="GO:0005509">
    <property type="term" value="F:calcium ion binding"/>
    <property type="evidence" value="ECO:0007669"/>
    <property type="project" value="InterPro"/>
</dbReference>
<dbReference type="PROSITE" id="PS50026">
    <property type="entry name" value="EGF_3"/>
    <property type="match status" value="1"/>
</dbReference>
<dbReference type="Pfam" id="PF12947">
    <property type="entry name" value="EGF_3"/>
    <property type="match status" value="1"/>
</dbReference>
<dbReference type="Pfam" id="PF12662">
    <property type="entry name" value="cEGF"/>
    <property type="match status" value="1"/>
</dbReference>
<keyword evidence="4" id="KW-0732">Signal</keyword>
<evidence type="ECO:0000256" key="5">
    <source>
        <dbReference type="ARBA" id="ARBA00022737"/>
    </source>
</evidence>
<evidence type="ECO:0000313" key="12">
    <source>
        <dbReference type="Proteomes" id="UP001432322"/>
    </source>
</evidence>
<dbReference type="InterPro" id="IPR026823">
    <property type="entry name" value="cEGF"/>
</dbReference>
<dbReference type="PROSITE" id="PS01187">
    <property type="entry name" value="EGF_CA"/>
    <property type="match status" value="1"/>
</dbReference>
<evidence type="ECO:0000256" key="3">
    <source>
        <dbReference type="ARBA" id="ARBA00022536"/>
    </source>
</evidence>
<dbReference type="SUPFAM" id="SSF57184">
    <property type="entry name" value="Growth factor receptor domain"/>
    <property type="match status" value="1"/>
</dbReference>
<dbReference type="Gene3D" id="2.10.25.10">
    <property type="entry name" value="Laminin"/>
    <property type="match status" value="2"/>
</dbReference>
<evidence type="ECO:0000256" key="7">
    <source>
        <dbReference type="ARBA" id="ARBA00023157"/>
    </source>
</evidence>
<feature type="domain" description="EGF-like" evidence="10">
    <location>
        <begin position="69"/>
        <end position="108"/>
    </location>
</feature>
<keyword evidence="7" id="KW-1015">Disulfide bond</keyword>
<dbReference type="EMBL" id="BTSY01000006">
    <property type="protein sequence ID" value="GMT32559.1"/>
    <property type="molecule type" value="Genomic_DNA"/>
</dbReference>
<dbReference type="InterPro" id="IPR024731">
    <property type="entry name" value="NELL2-like_EGF"/>
</dbReference>
<evidence type="ECO:0000256" key="4">
    <source>
        <dbReference type="ARBA" id="ARBA00022729"/>
    </source>
</evidence>
<dbReference type="InterPro" id="IPR018097">
    <property type="entry name" value="EGF_Ca-bd_CS"/>
</dbReference>
<keyword evidence="3 9" id="KW-0245">EGF-like domain</keyword>
<dbReference type="PROSITE" id="PS01186">
    <property type="entry name" value="EGF_2"/>
    <property type="match status" value="2"/>
</dbReference>
<dbReference type="PANTHER" id="PTHR47333:SF4">
    <property type="entry name" value="EGF-LIKE DOMAIN-CONTAINING PROTEIN"/>
    <property type="match status" value="1"/>
</dbReference>
<dbReference type="Proteomes" id="UP001432322">
    <property type="component" value="Unassembled WGS sequence"/>
</dbReference>
<dbReference type="InterPro" id="IPR001881">
    <property type="entry name" value="EGF-like_Ca-bd_dom"/>
</dbReference>
<dbReference type="FunFam" id="2.10.25.10:FF:000038">
    <property type="entry name" value="Fibrillin 2"/>
    <property type="match status" value="1"/>
</dbReference>
<keyword evidence="6" id="KW-0106">Calcium</keyword>
<evidence type="ECO:0000256" key="8">
    <source>
        <dbReference type="ARBA" id="ARBA00023180"/>
    </source>
</evidence>
<dbReference type="GO" id="GO:0005576">
    <property type="term" value="C:extracellular region"/>
    <property type="evidence" value="ECO:0007669"/>
    <property type="project" value="UniProtKB-SubCell"/>
</dbReference>
<keyword evidence="12" id="KW-1185">Reference proteome</keyword>
<organism evidence="11 12">
    <name type="scientific">Pristionchus fissidentatus</name>
    <dbReference type="NCBI Taxonomy" id="1538716"/>
    <lineage>
        <taxon>Eukaryota</taxon>
        <taxon>Metazoa</taxon>
        <taxon>Ecdysozoa</taxon>
        <taxon>Nematoda</taxon>
        <taxon>Chromadorea</taxon>
        <taxon>Rhabditida</taxon>
        <taxon>Rhabditina</taxon>
        <taxon>Diplogasteromorpha</taxon>
        <taxon>Diplogasteroidea</taxon>
        <taxon>Neodiplogasteridae</taxon>
        <taxon>Pristionchus</taxon>
    </lineage>
</organism>
<dbReference type="CDD" id="cd00054">
    <property type="entry name" value="EGF_CA"/>
    <property type="match status" value="1"/>
</dbReference>
<evidence type="ECO:0000259" key="10">
    <source>
        <dbReference type="PROSITE" id="PS50026"/>
    </source>
</evidence>
<dbReference type="InterPro" id="IPR009030">
    <property type="entry name" value="Growth_fac_rcpt_cys_sf"/>
</dbReference>
<dbReference type="AlphaFoldDB" id="A0AAV5WS69"/>
<proteinExistence type="predicted"/>
<evidence type="ECO:0000256" key="6">
    <source>
        <dbReference type="ARBA" id="ARBA00022837"/>
    </source>
</evidence>
<keyword evidence="2" id="KW-0964">Secreted</keyword>
<sequence>IGSFECACRSGYCRSENATSPYACQDINECANSTAVVCKGHRCNNLPGDYRCECNMGYEVAADGHSCHDLDECKSRPCHVHATCENTEGAYLCACGVGYKGDGKKSCEVVDKCSKDELNDCDKKTSKCAKIGMGANYRCDCLKGYEPPVQNSTATYFHC</sequence>
<accession>A0AAV5WS69</accession>
<comment type="caution">
    <text evidence="11">The sequence shown here is derived from an EMBL/GenBank/DDBJ whole genome shotgun (WGS) entry which is preliminary data.</text>
</comment>
<dbReference type="PROSITE" id="PS00010">
    <property type="entry name" value="ASX_HYDROXYL"/>
    <property type="match status" value="1"/>
</dbReference>
<evidence type="ECO:0000256" key="2">
    <source>
        <dbReference type="ARBA" id="ARBA00022525"/>
    </source>
</evidence>
<reference evidence="11" key="1">
    <citation type="submission" date="2023-10" db="EMBL/GenBank/DDBJ databases">
        <title>Genome assembly of Pristionchus species.</title>
        <authorList>
            <person name="Yoshida K."/>
            <person name="Sommer R.J."/>
        </authorList>
    </citation>
    <scope>NUCLEOTIDE SEQUENCE</scope>
    <source>
        <strain evidence="11">RS5133</strain>
    </source>
</reference>
<dbReference type="SMART" id="SM00181">
    <property type="entry name" value="EGF"/>
    <property type="match status" value="3"/>
</dbReference>
<keyword evidence="5" id="KW-0677">Repeat</keyword>
<dbReference type="InterPro" id="IPR000152">
    <property type="entry name" value="EGF-type_Asp/Asn_hydroxyl_site"/>
</dbReference>
<dbReference type="SMART" id="SM00179">
    <property type="entry name" value="EGF_CA"/>
    <property type="match status" value="2"/>
</dbReference>
<feature type="non-terminal residue" evidence="11">
    <location>
        <position position="1"/>
    </location>
</feature>
<evidence type="ECO:0000313" key="11">
    <source>
        <dbReference type="EMBL" id="GMT32559.1"/>
    </source>
</evidence>
<evidence type="ECO:0000256" key="1">
    <source>
        <dbReference type="ARBA" id="ARBA00004613"/>
    </source>
</evidence>
<feature type="non-terminal residue" evidence="11">
    <location>
        <position position="159"/>
    </location>
</feature>
<keyword evidence="8" id="KW-0325">Glycoprotein</keyword>
<comment type="caution">
    <text evidence="9">Lacks conserved residue(s) required for the propagation of feature annotation.</text>
</comment>
<dbReference type="FunFam" id="2.10.25.10:FF:000139">
    <property type="entry name" value="Fibulin-1"/>
    <property type="match status" value="1"/>
</dbReference>
<dbReference type="InterPro" id="IPR052080">
    <property type="entry name" value="vWF_C/EGF_Fibrillin"/>
</dbReference>
<comment type="subcellular location">
    <subcellularLocation>
        <location evidence="1">Secreted</location>
    </subcellularLocation>
</comment>
<gene>
    <name evidence="11" type="ORF">PFISCL1PPCAC_23856</name>
</gene>
<name>A0AAV5WS69_9BILA</name>
<evidence type="ECO:0000256" key="9">
    <source>
        <dbReference type="PROSITE-ProRule" id="PRU00076"/>
    </source>
</evidence>
<dbReference type="PANTHER" id="PTHR47333">
    <property type="entry name" value="VON WILLEBRAND FACTOR C AND EGF DOMAIN-CONTAINING PROTEIN"/>
    <property type="match status" value="1"/>
</dbReference>